<gene>
    <name evidence="5" type="ORF">HINF_LOCUS13175</name>
    <name evidence="4" type="ORF">HINF_LOCUS29685</name>
</gene>
<dbReference type="AlphaFoldDB" id="A0AA86U4D4"/>
<evidence type="ECO:0000313" key="5">
    <source>
        <dbReference type="EMBL" id="CAL5993659.1"/>
    </source>
</evidence>
<organism evidence="4">
    <name type="scientific">Hexamita inflata</name>
    <dbReference type="NCBI Taxonomy" id="28002"/>
    <lineage>
        <taxon>Eukaryota</taxon>
        <taxon>Metamonada</taxon>
        <taxon>Diplomonadida</taxon>
        <taxon>Hexamitidae</taxon>
        <taxon>Hexamitinae</taxon>
        <taxon>Hexamita</taxon>
    </lineage>
</organism>
<sequence length="263" mass="30552">MINLTKVQLEDMSLTDISALRVLVNLQELILSMNKIKDIGHLARLTKLTKLEIERNCIISIAPLESLKNLQTLNIESNNIIFVDIIASFTQLRYLSISNNKIIDDSPIENNHSILEEYCTDQEDSTPQEIIFAQKLEDIYKTHKILHLNTCLKYNTLNKMEKAIKTTQAIIKIATYSQIYFTKSVVELIKYLSILILLFNFLDLTFQNKKDKKKCCQPCFQQNKLNELCSKQFPIQLLLILSLFSIYIYVITNFRIVYSFIAK</sequence>
<feature type="transmembrane region" description="Helical" evidence="3">
    <location>
        <begin position="188"/>
        <end position="206"/>
    </location>
</feature>
<keyword evidence="3" id="KW-0812">Transmembrane</keyword>
<feature type="transmembrane region" description="Helical" evidence="3">
    <location>
        <begin position="237"/>
        <end position="261"/>
    </location>
</feature>
<name>A0AA86U4D4_9EUKA</name>
<accession>A0AA86U4D4</accession>
<dbReference type="InterPro" id="IPR032675">
    <property type="entry name" value="LRR_dom_sf"/>
</dbReference>
<protein>
    <submittedName>
        <fullName evidence="4">Leucine-rich repeat domain-containing protein</fullName>
    </submittedName>
    <submittedName>
        <fullName evidence="5">Leucine-rich_repeat domain-containing protein</fullName>
    </submittedName>
</protein>
<dbReference type="PANTHER" id="PTHR46652:SF3">
    <property type="entry name" value="LEUCINE-RICH REPEAT-CONTAINING PROTEIN 9"/>
    <property type="match status" value="1"/>
</dbReference>
<keyword evidence="3" id="KW-1133">Transmembrane helix</keyword>
<dbReference type="Pfam" id="PF12799">
    <property type="entry name" value="LRR_4"/>
    <property type="match status" value="2"/>
</dbReference>
<evidence type="ECO:0000256" key="1">
    <source>
        <dbReference type="ARBA" id="ARBA00022614"/>
    </source>
</evidence>
<dbReference type="EMBL" id="CAXDID020000030">
    <property type="protein sequence ID" value="CAL5993659.1"/>
    <property type="molecule type" value="Genomic_DNA"/>
</dbReference>
<keyword evidence="2" id="KW-0677">Repeat</keyword>
<keyword evidence="3" id="KW-0472">Membrane</keyword>
<dbReference type="PANTHER" id="PTHR46652">
    <property type="entry name" value="LEUCINE-RICH REPEAT AND IQ DOMAIN-CONTAINING PROTEIN 1-RELATED"/>
    <property type="match status" value="1"/>
</dbReference>
<dbReference type="Proteomes" id="UP001642409">
    <property type="component" value="Unassembled WGS sequence"/>
</dbReference>
<dbReference type="InterPro" id="IPR001611">
    <property type="entry name" value="Leu-rich_rpt"/>
</dbReference>
<dbReference type="SUPFAM" id="SSF52058">
    <property type="entry name" value="L domain-like"/>
    <property type="match status" value="1"/>
</dbReference>
<reference evidence="5 6" key="2">
    <citation type="submission" date="2024-07" db="EMBL/GenBank/DDBJ databases">
        <authorList>
            <person name="Akdeniz Z."/>
        </authorList>
    </citation>
    <scope>NUCLEOTIDE SEQUENCE [LARGE SCALE GENOMIC DNA]</scope>
</reference>
<dbReference type="EMBL" id="CATOUU010000697">
    <property type="protein sequence ID" value="CAI9942040.1"/>
    <property type="molecule type" value="Genomic_DNA"/>
</dbReference>
<evidence type="ECO:0000256" key="2">
    <source>
        <dbReference type="ARBA" id="ARBA00022737"/>
    </source>
</evidence>
<dbReference type="Gene3D" id="3.80.10.10">
    <property type="entry name" value="Ribonuclease Inhibitor"/>
    <property type="match status" value="1"/>
</dbReference>
<keyword evidence="6" id="KW-1185">Reference proteome</keyword>
<proteinExistence type="predicted"/>
<evidence type="ECO:0000313" key="6">
    <source>
        <dbReference type="Proteomes" id="UP001642409"/>
    </source>
</evidence>
<dbReference type="InterPro" id="IPR050836">
    <property type="entry name" value="SDS22/Internalin_LRR"/>
</dbReference>
<dbReference type="InterPro" id="IPR025875">
    <property type="entry name" value="Leu-rich_rpt_4"/>
</dbReference>
<evidence type="ECO:0000313" key="4">
    <source>
        <dbReference type="EMBL" id="CAI9942040.1"/>
    </source>
</evidence>
<comment type="caution">
    <text evidence="4">The sequence shown here is derived from an EMBL/GenBank/DDBJ whole genome shotgun (WGS) entry which is preliminary data.</text>
</comment>
<dbReference type="PROSITE" id="PS51450">
    <property type="entry name" value="LRR"/>
    <property type="match status" value="2"/>
</dbReference>
<evidence type="ECO:0000256" key="3">
    <source>
        <dbReference type="SAM" id="Phobius"/>
    </source>
</evidence>
<keyword evidence="1" id="KW-0433">Leucine-rich repeat</keyword>
<reference evidence="4" key="1">
    <citation type="submission" date="2023-06" db="EMBL/GenBank/DDBJ databases">
        <authorList>
            <person name="Kurt Z."/>
        </authorList>
    </citation>
    <scope>NUCLEOTIDE SEQUENCE</scope>
</reference>